<dbReference type="Gene3D" id="3.20.170.20">
    <property type="entry name" value="Protein of unknown function DUF952"/>
    <property type="match status" value="1"/>
</dbReference>
<dbReference type="InterPro" id="IPR011051">
    <property type="entry name" value="RmlC_Cupin_sf"/>
</dbReference>
<accession>A0A7S0X8M1</accession>
<dbReference type="CDD" id="cd02208">
    <property type="entry name" value="cupin_RmlC-like"/>
    <property type="match status" value="1"/>
</dbReference>
<protein>
    <recommendedName>
        <fullName evidence="4">(S)-ureidoglycine aminohydrolase cupin domain-containing protein</fullName>
    </recommendedName>
</protein>
<reference evidence="3" key="1">
    <citation type="submission" date="2021-01" db="EMBL/GenBank/DDBJ databases">
        <authorList>
            <person name="Corre E."/>
            <person name="Pelletier E."/>
            <person name="Niang G."/>
            <person name="Scheremetjew M."/>
            <person name="Finn R."/>
            <person name="Kale V."/>
            <person name="Holt S."/>
            <person name="Cochrane G."/>
            <person name="Meng A."/>
            <person name="Brown T."/>
            <person name="Cohen L."/>
        </authorList>
    </citation>
    <scope>NUCLEOTIDE SEQUENCE</scope>
    <source>
        <strain evidence="3">SL-175</strain>
    </source>
</reference>
<dbReference type="AlphaFoldDB" id="A0A7S0X8M1"/>
<dbReference type="Gene3D" id="2.60.120.10">
    <property type="entry name" value="Jelly Rolls"/>
    <property type="match status" value="1"/>
</dbReference>
<organism evidence="3">
    <name type="scientific">Mantoniella antarctica</name>
    <dbReference type="NCBI Taxonomy" id="81844"/>
    <lineage>
        <taxon>Eukaryota</taxon>
        <taxon>Viridiplantae</taxon>
        <taxon>Chlorophyta</taxon>
        <taxon>Mamiellophyceae</taxon>
        <taxon>Mamiellales</taxon>
        <taxon>Mamiellaceae</taxon>
        <taxon>Mantoniella</taxon>
    </lineage>
</organism>
<dbReference type="SUPFAM" id="SSF51182">
    <property type="entry name" value="RmlC-like cupins"/>
    <property type="match status" value="1"/>
</dbReference>
<dbReference type="InterPro" id="IPR008263">
    <property type="entry name" value="GH16_AS"/>
</dbReference>
<dbReference type="InterPro" id="IPR014710">
    <property type="entry name" value="RmlC-like_jellyroll"/>
</dbReference>
<proteinExistence type="predicted"/>
<dbReference type="GO" id="GO:0005975">
    <property type="term" value="P:carbohydrate metabolic process"/>
    <property type="evidence" value="ECO:0007669"/>
    <property type="project" value="InterPro"/>
</dbReference>
<gene>
    <name evidence="3" type="ORF">MANT1106_LOCUS7991</name>
</gene>
<keyword evidence="1" id="KW-0378">Hydrolase</keyword>
<name>A0A7S0X8M1_9CHLO</name>
<evidence type="ECO:0000256" key="2">
    <source>
        <dbReference type="ARBA" id="ARBA00023295"/>
    </source>
</evidence>
<sequence>MPRLLEPITVVKTPEVDITEFAGNGSSGQPCISIANVKAEGGWSEPWQTPEFDEWVLVTKGRVLIEHSHGDTVEVVAGKAVYLAKGERVKWVFPEGGAEYVPICLPGFTPTNVHREDPGVAPPVHDAHTDIYHMVQTHNWEAAKASESKMYFPPTYSTDGFTHATADPKYLLTVGNHFYKDTKAPDGSGKPSEWKLLKMTRATLESKKLDLKFEWPSPVGDVGEMNAEQSGGERFPHIYGGIPTEGVVVKEFAVTRAEDGEFTGVVGL</sequence>
<evidence type="ECO:0000256" key="1">
    <source>
        <dbReference type="ARBA" id="ARBA00022801"/>
    </source>
</evidence>
<dbReference type="PROSITE" id="PS01034">
    <property type="entry name" value="GH16_1"/>
    <property type="match status" value="1"/>
</dbReference>
<evidence type="ECO:0008006" key="4">
    <source>
        <dbReference type="Google" id="ProtNLM"/>
    </source>
</evidence>
<dbReference type="Pfam" id="PF06108">
    <property type="entry name" value="DUF952"/>
    <property type="match status" value="1"/>
</dbReference>
<evidence type="ECO:0000313" key="3">
    <source>
        <dbReference type="EMBL" id="CAD8705308.1"/>
    </source>
</evidence>
<dbReference type="InterPro" id="IPR009297">
    <property type="entry name" value="DUF952"/>
</dbReference>
<keyword evidence="2" id="KW-0326">Glycosidase</keyword>
<dbReference type="SUPFAM" id="SSF56399">
    <property type="entry name" value="ADP-ribosylation"/>
    <property type="match status" value="1"/>
</dbReference>
<dbReference type="GO" id="GO:0004553">
    <property type="term" value="F:hydrolase activity, hydrolyzing O-glycosyl compounds"/>
    <property type="evidence" value="ECO:0007669"/>
    <property type="project" value="InterPro"/>
</dbReference>
<dbReference type="EMBL" id="HBFC01013702">
    <property type="protein sequence ID" value="CAD8705308.1"/>
    <property type="molecule type" value="Transcribed_RNA"/>
</dbReference>